<protein>
    <recommendedName>
        <fullName evidence="7 14">Ribonuclease HII</fullName>
        <shortName evidence="14">RNase HII</shortName>
        <ecNumber evidence="6 14">3.1.26.4</ecNumber>
    </recommendedName>
</protein>
<evidence type="ECO:0000256" key="3">
    <source>
        <dbReference type="ARBA" id="ARBA00004065"/>
    </source>
</evidence>
<feature type="domain" description="RNase H type-2" evidence="17">
    <location>
        <begin position="1"/>
        <end position="206"/>
    </location>
</feature>
<keyword evidence="8 14" id="KW-0963">Cytoplasm</keyword>
<dbReference type="RefSeq" id="WP_214421180.1">
    <property type="nucleotide sequence ID" value="NZ_CP075546.1"/>
</dbReference>
<accession>A0A8E7B1R5</accession>
<comment type="catalytic activity">
    <reaction evidence="1 14 15 16">
        <text>Endonucleolytic cleavage to 5'-phosphomonoester.</text>
        <dbReference type="EC" id="3.1.26.4"/>
    </reaction>
</comment>
<evidence type="ECO:0000256" key="8">
    <source>
        <dbReference type="ARBA" id="ARBA00022490"/>
    </source>
</evidence>
<organism evidence="18 19">
    <name type="scientific">Methanospirillum purgamenti</name>
    <dbReference type="NCBI Taxonomy" id="2834276"/>
    <lineage>
        <taxon>Archaea</taxon>
        <taxon>Methanobacteriati</taxon>
        <taxon>Methanobacteriota</taxon>
        <taxon>Stenosarchaea group</taxon>
        <taxon>Methanomicrobia</taxon>
        <taxon>Methanomicrobiales</taxon>
        <taxon>Methanospirillaceae</taxon>
        <taxon>Methanospirillum</taxon>
    </lineage>
</organism>
<evidence type="ECO:0000256" key="15">
    <source>
        <dbReference type="PROSITE-ProRule" id="PRU01319"/>
    </source>
</evidence>
<dbReference type="HAMAP" id="MF_00052_A">
    <property type="entry name" value="RNase_HII_A"/>
    <property type="match status" value="1"/>
</dbReference>
<keyword evidence="11 14" id="KW-0255">Endonuclease</keyword>
<dbReference type="Pfam" id="PF01351">
    <property type="entry name" value="RNase_HII"/>
    <property type="match status" value="1"/>
</dbReference>
<gene>
    <name evidence="14 18" type="primary">rnhB</name>
    <name evidence="18" type="ORF">KHC33_07990</name>
</gene>
<dbReference type="InterPro" id="IPR023160">
    <property type="entry name" value="RNase_HII_hlx-loop-hlx_cap_dom"/>
</dbReference>
<comment type="cofactor">
    <cofactor evidence="14 15">
        <name>Mn(2+)</name>
        <dbReference type="ChEBI" id="CHEBI:29035"/>
    </cofactor>
    <cofactor evidence="14 15">
        <name>Mg(2+)</name>
        <dbReference type="ChEBI" id="CHEBI:18420"/>
    </cofactor>
    <text evidence="14 15">Manganese or magnesium. Binds 1 divalent metal ion per monomer in the absence of substrate. May bind a second metal ion after substrate binding.</text>
</comment>
<dbReference type="InterPro" id="IPR001352">
    <property type="entry name" value="RNase_HII/HIII"/>
</dbReference>
<dbReference type="InterPro" id="IPR004649">
    <property type="entry name" value="RNase_H2_suA"/>
</dbReference>
<keyword evidence="19" id="KW-1185">Reference proteome</keyword>
<feature type="binding site" evidence="14 15">
    <location>
        <position position="7"/>
    </location>
    <ligand>
        <name>a divalent metal cation</name>
        <dbReference type="ChEBI" id="CHEBI:60240"/>
    </ligand>
</feature>
<name>A0A8E7B1R5_9EURY</name>
<feature type="binding site" evidence="14 15">
    <location>
        <position position="6"/>
    </location>
    <ligand>
        <name>a divalent metal cation</name>
        <dbReference type="ChEBI" id="CHEBI:60240"/>
    </ligand>
</feature>
<keyword evidence="12 14" id="KW-0378">Hydrolase</keyword>
<dbReference type="NCBIfam" id="TIGR00729">
    <property type="entry name" value="ribonuclease HII"/>
    <property type="match status" value="1"/>
</dbReference>
<reference evidence="18 19" key="1">
    <citation type="submission" date="2021-05" db="EMBL/GenBank/DDBJ databases">
        <title>A novel Methanospirillum isolate from a pyrite-forming mixed culture.</title>
        <authorList>
            <person name="Bunk B."/>
            <person name="Sproer C."/>
            <person name="Spring S."/>
            <person name="Pester M."/>
        </authorList>
    </citation>
    <scope>NUCLEOTIDE SEQUENCE [LARGE SCALE GENOMIC DNA]</scope>
    <source>
        <strain evidence="18 19">J.3.6.1-F.2.7.3</strain>
    </source>
</reference>
<evidence type="ECO:0000256" key="5">
    <source>
        <dbReference type="ARBA" id="ARBA00007383"/>
    </source>
</evidence>
<dbReference type="PANTHER" id="PTHR10954:SF23">
    <property type="entry name" value="RIBONUCLEASE"/>
    <property type="match status" value="1"/>
</dbReference>
<keyword evidence="10 14" id="KW-0479">Metal-binding</keyword>
<comment type="similarity">
    <text evidence="5 14 16">Belongs to the RNase HII family.</text>
</comment>
<evidence type="ECO:0000256" key="6">
    <source>
        <dbReference type="ARBA" id="ARBA00012180"/>
    </source>
</evidence>
<dbReference type="GO" id="GO:0005737">
    <property type="term" value="C:cytoplasm"/>
    <property type="evidence" value="ECO:0007669"/>
    <property type="project" value="UniProtKB-SubCell"/>
</dbReference>
<dbReference type="SUPFAM" id="SSF53098">
    <property type="entry name" value="Ribonuclease H-like"/>
    <property type="match status" value="1"/>
</dbReference>
<dbReference type="AlphaFoldDB" id="A0A8E7B1R5"/>
<dbReference type="GO" id="GO:0004523">
    <property type="term" value="F:RNA-DNA hybrid ribonuclease activity"/>
    <property type="evidence" value="ECO:0007669"/>
    <property type="project" value="UniProtKB-UniRule"/>
</dbReference>
<comment type="cofactor">
    <cofactor evidence="2">
        <name>Mg(2+)</name>
        <dbReference type="ChEBI" id="CHEBI:18420"/>
    </cofactor>
</comment>
<evidence type="ECO:0000256" key="16">
    <source>
        <dbReference type="RuleBase" id="RU003515"/>
    </source>
</evidence>
<evidence type="ECO:0000313" key="18">
    <source>
        <dbReference type="EMBL" id="QVV90409.1"/>
    </source>
</evidence>
<dbReference type="InterPro" id="IPR020787">
    <property type="entry name" value="RNase_HII_arc"/>
</dbReference>
<dbReference type="GO" id="GO:0043137">
    <property type="term" value="P:DNA replication, removal of RNA primer"/>
    <property type="evidence" value="ECO:0007669"/>
    <property type="project" value="TreeGrafter"/>
</dbReference>
<dbReference type="GO" id="GO:0006298">
    <property type="term" value="P:mismatch repair"/>
    <property type="evidence" value="ECO:0007669"/>
    <property type="project" value="TreeGrafter"/>
</dbReference>
<evidence type="ECO:0000256" key="1">
    <source>
        <dbReference type="ARBA" id="ARBA00000077"/>
    </source>
</evidence>
<keyword evidence="13 14" id="KW-0464">Manganese</keyword>
<comment type="function">
    <text evidence="3 14 16">Endonuclease that specifically degrades the RNA of RNA-DNA hybrids.</text>
</comment>
<dbReference type="Proteomes" id="UP000680656">
    <property type="component" value="Chromosome"/>
</dbReference>
<dbReference type="InterPro" id="IPR036397">
    <property type="entry name" value="RNaseH_sf"/>
</dbReference>
<dbReference type="GO" id="GO:0030145">
    <property type="term" value="F:manganese ion binding"/>
    <property type="evidence" value="ECO:0007669"/>
    <property type="project" value="UniProtKB-UniRule"/>
</dbReference>
<evidence type="ECO:0000256" key="12">
    <source>
        <dbReference type="ARBA" id="ARBA00022801"/>
    </source>
</evidence>
<dbReference type="Gene3D" id="3.30.420.10">
    <property type="entry name" value="Ribonuclease H-like superfamily/Ribonuclease H"/>
    <property type="match status" value="1"/>
</dbReference>
<dbReference type="PANTHER" id="PTHR10954">
    <property type="entry name" value="RIBONUCLEASE H2 SUBUNIT A"/>
    <property type="match status" value="1"/>
</dbReference>
<evidence type="ECO:0000313" key="19">
    <source>
        <dbReference type="Proteomes" id="UP000680656"/>
    </source>
</evidence>
<keyword evidence="9 14" id="KW-0540">Nuclease</keyword>
<dbReference type="InterPro" id="IPR024567">
    <property type="entry name" value="RNase_HII/HIII_dom"/>
</dbReference>
<dbReference type="PROSITE" id="PS51975">
    <property type="entry name" value="RNASE_H_2"/>
    <property type="match status" value="1"/>
</dbReference>
<evidence type="ECO:0000256" key="2">
    <source>
        <dbReference type="ARBA" id="ARBA00001946"/>
    </source>
</evidence>
<evidence type="ECO:0000256" key="7">
    <source>
        <dbReference type="ARBA" id="ARBA00019179"/>
    </source>
</evidence>
<dbReference type="CDD" id="cd07180">
    <property type="entry name" value="RNase_HII_archaea_like"/>
    <property type="match status" value="1"/>
</dbReference>
<dbReference type="Gene3D" id="1.10.10.460">
    <property type="entry name" value="Ribonuclease hii. Domain 2"/>
    <property type="match status" value="1"/>
</dbReference>
<evidence type="ECO:0000256" key="11">
    <source>
        <dbReference type="ARBA" id="ARBA00022759"/>
    </source>
</evidence>
<evidence type="ECO:0000256" key="4">
    <source>
        <dbReference type="ARBA" id="ARBA00004496"/>
    </source>
</evidence>
<dbReference type="InterPro" id="IPR012337">
    <property type="entry name" value="RNaseH-like_sf"/>
</dbReference>
<dbReference type="EMBL" id="CP075546">
    <property type="protein sequence ID" value="QVV90409.1"/>
    <property type="molecule type" value="Genomic_DNA"/>
</dbReference>
<dbReference type="EC" id="3.1.26.4" evidence="6 14"/>
<dbReference type="KEGG" id="mrtj:KHC33_07990"/>
<feature type="binding site" evidence="14 15">
    <location>
        <position position="101"/>
    </location>
    <ligand>
        <name>a divalent metal cation</name>
        <dbReference type="ChEBI" id="CHEBI:60240"/>
    </ligand>
</feature>
<sequence length="212" mass="23302">MICGVDEAGKGSVLGPMVIAAVGCMQMDDLTALGVADSKKLTKDSRERLNASIREQFPYSIVIRTAEDIDTLRQTMTMNEIVARAHAEALDALSCTEAYVDACDVNEKRYGETVRSFSTSDTTIIARHKADALYSPVSAASIVAKVERDHIITELAQIHGTIGSGYPSDTVTIAYLQEYISTHKRPPVIARSSWETVKQMMHRKNQCSLLDF</sequence>
<dbReference type="GO" id="GO:0003723">
    <property type="term" value="F:RNA binding"/>
    <property type="evidence" value="ECO:0007669"/>
    <property type="project" value="UniProtKB-UniRule"/>
</dbReference>
<evidence type="ECO:0000256" key="13">
    <source>
        <dbReference type="ARBA" id="ARBA00023211"/>
    </source>
</evidence>
<evidence type="ECO:0000259" key="17">
    <source>
        <dbReference type="PROSITE" id="PS51975"/>
    </source>
</evidence>
<comment type="subcellular location">
    <subcellularLocation>
        <location evidence="4 14">Cytoplasm</location>
    </subcellularLocation>
</comment>
<evidence type="ECO:0000256" key="14">
    <source>
        <dbReference type="HAMAP-Rule" id="MF_00052"/>
    </source>
</evidence>
<evidence type="ECO:0000256" key="9">
    <source>
        <dbReference type="ARBA" id="ARBA00022722"/>
    </source>
</evidence>
<evidence type="ECO:0000256" key="10">
    <source>
        <dbReference type="ARBA" id="ARBA00022723"/>
    </source>
</evidence>
<dbReference type="FunFam" id="1.10.10.460:FF:000001">
    <property type="entry name" value="Ribonuclease"/>
    <property type="match status" value="1"/>
</dbReference>
<dbReference type="GeneID" id="65097116"/>
<dbReference type="GO" id="GO:0032299">
    <property type="term" value="C:ribonuclease H2 complex"/>
    <property type="evidence" value="ECO:0007669"/>
    <property type="project" value="TreeGrafter"/>
</dbReference>
<proteinExistence type="inferred from homology"/>